<dbReference type="Pfam" id="PF01656">
    <property type="entry name" value="CbiA"/>
    <property type="match status" value="1"/>
</dbReference>
<accession>A0ABR2U632</accession>
<organism evidence="4 5">
    <name type="scientific">Hibiscus sabdariffa</name>
    <name type="common">roselle</name>
    <dbReference type="NCBI Taxonomy" id="183260"/>
    <lineage>
        <taxon>Eukaryota</taxon>
        <taxon>Viridiplantae</taxon>
        <taxon>Streptophyta</taxon>
        <taxon>Embryophyta</taxon>
        <taxon>Tracheophyta</taxon>
        <taxon>Spermatophyta</taxon>
        <taxon>Magnoliopsida</taxon>
        <taxon>eudicotyledons</taxon>
        <taxon>Gunneridae</taxon>
        <taxon>Pentapetalae</taxon>
        <taxon>rosids</taxon>
        <taxon>malvids</taxon>
        <taxon>Malvales</taxon>
        <taxon>Malvaceae</taxon>
        <taxon>Malvoideae</taxon>
        <taxon>Hibiscus</taxon>
    </lineage>
</organism>
<evidence type="ECO:0000259" key="3">
    <source>
        <dbReference type="Pfam" id="PF01656"/>
    </source>
</evidence>
<dbReference type="SUPFAM" id="SSF52540">
    <property type="entry name" value="P-loop containing nucleoside triphosphate hydrolases"/>
    <property type="match status" value="1"/>
</dbReference>
<reference evidence="4 5" key="1">
    <citation type="journal article" date="2024" name="G3 (Bethesda)">
        <title>Genome assembly of Hibiscus sabdariffa L. provides insights into metabolisms of medicinal natural products.</title>
        <authorList>
            <person name="Kim T."/>
        </authorList>
    </citation>
    <scope>NUCLEOTIDE SEQUENCE [LARGE SCALE GENOMIC DNA]</scope>
    <source>
        <strain evidence="4">TK-2024</strain>
        <tissue evidence="4">Old leaves</tissue>
    </source>
</reference>
<dbReference type="PANTHER" id="PTHR43384">
    <property type="entry name" value="SEPTUM SITE-DETERMINING PROTEIN MIND HOMOLOG, CHLOROPLASTIC-RELATED"/>
    <property type="match status" value="1"/>
</dbReference>
<dbReference type="InterPro" id="IPR002586">
    <property type="entry name" value="CobQ/CobB/MinD/ParA_Nub-bd_dom"/>
</dbReference>
<gene>
    <name evidence="4" type="ORF">V6N11_059082</name>
</gene>
<dbReference type="PANTHER" id="PTHR43384:SF6">
    <property type="entry name" value="SEPTUM SITE-DETERMINING PROTEIN MIND HOMOLOG, CHLOROPLASTIC"/>
    <property type="match status" value="1"/>
</dbReference>
<evidence type="ECO:0000313" key="5">
    <source>
        <dbReference type="Proteomes" id="UP001396334"/>
    </source>
</evidence>
<evidence type="ECO:0000256" key="1">
    <source>
        <dbReference type="ARBA" id="ARBA00022741"/>
    </source>
</evidence>
<dbReference type="Gene3D" id="3.40.50.300">
    <property type="entry name" value="P-loop containing nucleotide triphosphate hydrolases"/>
    <property type="match status" value="1"/>
</dbReference>
<keyword evidence="5" id="KW-1185">Reference proteome</keyword>
<keyword evidence="1" id="KW-0547">Nucleotide-binding</keyword>
<evidence type="ECO:0000313" key="4">
    <source>
        <dbReference type="EMBL" id="KAK9045193.1"/>
    </source>
</evidence>
<sequence>MALKRLCENTIVLGQILVPTTDCHLCGKLELARETLRLVVITSGKGGIGKKTTAANVGLSLARLRFFVVAIDTDVGLRNLDLLLGLENRVNYTIAEVLNDRNSPIGFSGKALVWLVDALKACEDRSLDFILIDYLTGIGARFITGIAPANDMVLVMMQIEWQGWFIPKDSKVIMSTYRGYSLVLNKSPNLARLAFEQAAWKLVEHDNIKQFLSKLPRKSRKPDSLELARSNSCTVTGPPHNLADPTVLIQVLDIPVLQNGHR</sequence>
<dbReference type="EMBL" id="JBBPBN010000002">
    <property type="protein sequence ID" value="KAK9045193.1"/>
    <property type="molecule type" value="Genomic_DNA"/>
</dbReference>
<comment type="caution">
    <text evidence="4">The sequence shown here is derived from an EMBL/GenBank/DDBJ whole genome shotgun (WGS) entry which is preliminary data.</text>
</comment>
<evidence type="ECO:0000256" key="2">
    <source>
        <dbReference type="ARBA" id="ARBA00022840"/>
    </source>
</evidence>
<feature type="domain" description="CobQ/CobB/MinD/ParA nucleotide binding" evidence="3">
    <location>
        <begin position="39"/>
        <end position="131"/>
    </location>
</feature>
<name>A0ABR2U632_9ROSI</name>
<protein>
    <recommendedName>
        <fullName evidence="3">CobQ/CobB/MinD/ParA nucleotide binding domain-containing protein</fullName>
    </recommendedName>
</protein>
<keyword evidence="2" id="KW-0067">ATP-binding</keyword>
<dbReference type="InterPro" id="IPR050625">
    <property type="entry name" value="ParA/MinD_ATPase"/>
</dbReference>
<dbReference type="InterPro" id="IPR027417">
    <property type="entry name" value="P-loop_NTPase"/>
</dbReference>
<proteinExistence type="predicted"/>
<dbReference type="Proteomes" id="UP001396334">
    <property type="component" value="Unassembled WGS sequence"/>
</dbReference>